<organism evidence="2 3">
    <name type="scientific">Parathielavia hyrcaniae</name>
    <dbReference type="NCBI Taxonomy" id="113614"/>
    <lineage>
        <taxon>Eukaryota</taxon>
        <taxon>Fungi</taxon>
        <taxon>Dikarya</taxon>
        <taxon>Ascomycota</taxon>
        <taxon>Pezizomycotina</taxon>
        <taxon>Sordariomycetes</taxon>
        <taxon>Sordariomycetidae</taxon>
        <taxon>Sordariales</taxon>
        <taxon>Chaetomiaceae</taxon>
        <taxon>Parathielavia</taxon>
    </lineage>
</organism>
<sequence length="154" mass="16559">MPGLVAGHGVLRSSPLSNLLLGLRVRSACGTSRTSHRHPDELLGKLPLLTIGEECSRGTPRELEQHNPSFSDGGYADRVQATGAIVPVRSEALRLTVPDRDLDDPETKIATRVAQGHHLPLSPSRTPHSACSRSSSHWLPAPDLPCGTLTSRIR</sequence>
<reference evidence="2" key="2">
    <citation type="submission" date="2023-05" db="EMBL/GenBank/DDBJ databases">
        <authorList>
            <consortium name="Lawrence Berkeley National Laboratory"/>
            <person name="Steindorff A."/>
            <person name="Hensen N."/>
            <person name="Bonometti L."/>
            <person name="Westerberg I."/>
            <person name="Brannstrom I.O."/>
            <person name="Guillou S."/>
            <person name="Cros-Aarteil S."/>
            <person name="Calhoun S."/>
            <person name="Haridas S."/>
            <person name="Kuo A."/>
            <person name="Mondo S."/>
            <person name="Pangilinan J."/>
            <person name="Riley R."/>
            <person name="Labutti K."/>
            <person name="Andreopoulos B."/>
            <person name="Lipzen A."/>
            <person name="Chen C."/>
            <person name="Yanf M."/>
            <person name="Daum C."/>
            <person name="Ng V."/>
            <person name="Clum A."/>
            <person name="Ohm R."/>
            <person name="Martin F."/>
            <person name="Silar P."/>
            <person name="Natvig D."/>
            <person name="Lalanne C."/>
            <person name="Gautier V."/>
            <person name="Ament-Velasquez S.L."/>
            <person name="Kruys A."/>
            <person name="Hutchinson M.I."/>
            <person name="Powell A.J."/>
            <person name="Barry K."/>
            <person name="Miller A.N."/>
            <person name="Grigoriev I.V."/>
            <person name="Debuchy R."/>
            <person name="Gladieux P."/>
            <person name="Thoren M.H."/>
            <person name="Johannesson H."/>
        </authorList>
    </citation>
    <scope>NUCLEOTIDE SEQUENCE</scope>
    <source>
        <strain evidence="2">CBS 757.83</strain>
    </source>
</reference>
<proteinExistence type="predicted"/>
<evidence type="ECO:0000256" key="1">
    <source>
        <dbReference type="SAM" id="MobiDB-lite"/>
    </source>
</evidence>
<evidence type="ECO:0000313" key="3">
    <source>
        <dbReference type="Proteomes" id="UP001305647"/>
    </source>
</evidence>
<name>A0AAN6T7F1_9PEZI</name>
<feature type="compositionally biased region" description="Polar residues" evidence="1">
    <location>
        <begin position="123"/>
        <end position="137"/>
    </location>
</feature>
<keyword evidence="3" id="KW-1185">Reference proteome</keyword>
<accession>A0AAN6T7F1</accession>
<dbReference type="EMBL" id="MU863624">
    <property type="protein sequence ID" value="KAK4106737.1"/>
    <property type="molecule type" value="Genomic_DNA"/>
</dbReference>
<protein>
    <submittedName>
        <fullName evidence="2">Uncharacterized protein</fullName>
    </submittedName>
</protein>
<evidence type="ECO:0000313" key="2">
    <source>
        <dbReference type="EMBL" id="KAK4106737.1"/>
    </source>
</evidence>
<comment type="caution">
    <text evidence="2">The sequence shown here is derived from an EMBL/GenBank/DDBJ whole genome shotgun (WGS) entry which is preliminary data.</text>
</comment>
<reference evidence="2" key="1">
    <citation type="journal article" date="2023" name="Mol. Phylogenet. Evol.">
        <title>Genome-scale phylogeny and comparative genomics of the fungal order Sordariales.</title>
        <authorList>
            <person name="Hensen N."/>
            <person name="Bonometti L."/>
            <person name="Westerberg I."/>
            <person name="Brannstrom I.O."/>
            <person name="Guillou S."/>
            <person name="Cros-Aarteil S."/>
            <person name="Calhoun S."/>
            <person name="Haridas S."/>
            <person name="Kuo A."/>
            <person name="Mondo S."/>
            <person name="Pangilinan J."/>
            <person name="Riley R."/>
            <person name="LaButti K."/>
            <person name="Andreopoulos B."/>
            <person name="Lipzen A."/>
            <person name="Chen C."/>
            <person name="Yan M."/>
            <person name="Daum C."/>
            <person name="Ng V."/>
            <person name="Clum A."/>
            <person name="Steindorff A."/>
            <person name="Ohm R.A."/>
            <person name="Martin F."/>
            <person name="Silar P."/>
            <person name="Natvig D.O."/>
            <person name="Lalanne C."/>
            <person name="Gautier V."/>
            <person name="Ament-Velasquez S.L."/>
            <person name="Kruys A."/>
            <person name="Hutchinson M.I."/>
            <person name="Powell A.J."/>
            <person name="Barry K."/>
            <person name="Miller A.N."/>
            <person name="Grigoriev I.V."/>
            <person name="Debuchy R."/>
            <person name="Gladieux P."/>
            <person name="Hiltunen Thoren M."/>
            <person name="Johannesson H."/>
        </authorList>
    </citation>
    <scope>NUCLEOTIDE SEQUENCE</scope>
    <source>
        <strain evidence="2">CBS 757.83</strain>
    </source>
</reference>
<feature type="region of interest" description="Disordered" evidence="1">
    <location>
        <begin position="118"/>
        <end position="137"/>
    </location>
</feature>
<dbReference type="AlphaFoldDB" id="A0AAN6T7F1"/>
<gene>
    <name evidence="2" type="ORF">N658DRAFT_491362</name>
</gene>
<dbReference type="Proteomes" id="UP001305647">
    <property type="component" value="Unassembled WGS sequence"/>
</dbReference>